<dbReference type="GO" id="GO:0070527">
    <property type="term" value="P:platelet aggregation"/>
    <property type="evidence" value="ECO:0007669"/>
    <property type="project" value="TreeGrafter"/>
</dbReference>
<evidence type="ECO:0000256" key="1">
    <source>
        <dbReference type="SAM" id="MobiDB-lite"/>
    </source>
</evidence>
<dbReference type="SUPFAM" id="SSF50729">
    <property type="entry name" value="PH domain-like"/>
    <property type="match status" value="2"/>
</dbReference>
<keyword evidence="4" id="KW-1185">Reference proteome</keyword>
<evidence type="ECO:0000313" key="3">
    <source>
        <dbReference type="EMBL" id="ELK24394.1"/>
    </source>
</evidence>
<dbReference type="Gene3D" id="2.30.29.30">
    <property type="entry name" value="Pleckstrin-homology domain (PH domain)/Phosphotyrosine-binding domain (PTB)"/>
    <property type="match status" value="1"/>
</dbReference>
<dbReference type="InterPro" id="IPR019748">
    <property type="entry name" value="FERM_central"/>
</dbReference>
<name>L5LDH2_MYODS</name>
<dbReference type="EMBL" id="KB112964">
    <property type="protein sequence ID" value="ELK24394.1"/>
    <property type="molecule type" value="Genomic_DNA"/>
</dbReference>
<feature type="domain" description="FERM central" evidence="2">
    <location>
        <begin position="84"/>
        <end position="125"/>
    </location>
</feature>
<dbReference type="GO" id="GO:0005178">
    <property type="term" value="F:integrin binding"/>
    <property type="evidence" value="ECO:0007669"/>
    <property type="project" value="TreeGrafter"/>
</dbReference>
<gene>
    <name evidence="3" type="ORF">MDA_GLEAN10017964</name>
</gene>
<dbReference type="AlphaFoldDB" id="L5LDH2"/>
<proteinExistence type="predicted"/>
<sequence length="214" mass="24183">MRPPPPQYHINKLSQSGEGSAGDSLTAIPELKDHLRILRPRKLTLKGYRQHWVVFKETTLSYYKSQDEAPGDPIQQLNLKGDVAPQLTPRILEAHQNVAQLPLSEAQLRFIQAWQSLPDFGISYFIVKFKGSRKDEILGIANNRLIRIDLAVGDVVAIEFDEHINVAFSCVSASCRIVHEYIGGYIFLSTRERARGEELDEDLFLQLTGGHEAF</sequence>
<evidence type="ECO:0000313" key="4">
    <source>
        <dbReference type="Proteomes" id="UP000010556"/>
    </source>
</evidence>
<dbReference type="Proteomes" id="UP000010556">
    <property type="component" value="Unassembled WGS sequence"/>
</dbReference>
<evidence type="ECO:0000259" key="2">
    <source>
        <dbReference type="Pfam" id="PF00373"/>
    </source>
</evidence>
<dbReference type="PANTHER" id="PTHR16160:SF1">
    <property type="entry name" value="FERMITIN FAMILY HOMOLOG 3"/>
    <property type="match status" value="1"/>
</dbReference>
<dbReference type="GO" id="GO:0007229">
    <property type="term" value="P:integrin-mediated signaling pathway"/>
    <property type="evidence" value="ECO:0007669"/>
    <property type="project" value="InterPro"/>
</dbReference>
<reference evidence="4" key="1">
    <citation type="journal article" date="2013" name="Science">
        <title>Comparative analysis of bat genomes provides insight into the evolution of flight and immunity.</title>
        <authorList>
            <person name="Zhang G."/>
            <person name="Cowled C."/>
            <person name="Shi Z."/>
            <person name="Huang Z."/>
            <person name="Bishop-Lilly K.A."/>
            <person name="Fang X."/>
            <person name="Wynne J.W."/>
            <person name="Xiong Z."/>
            <person name="Baker M.L."/>
            <person name="Zhao W."/>
            <person name="Tachedjian M."/>
            <person name="Zhu Y."/>
            <person name="Zhou P."/>
            <person name="Jiang X."/>
            <person name="Ng J."/>
            <person name="Yang L."/>
            <person name="Wu L."/>
            <person name="Xiao J."/>
            <person name="Feng Y."/>
            <person name="Chen Y."/>
            <person name="Sun X."/>
            <person name="Zhang Y."/>
            <person name="Marsh G.A."/>
            <person name="Crameri G."/>
            <person name="Broder C.C."/>
            <person name="Frey K.G."/>
            <person name="Wang L.F."/>
            <person name="Wang J."/>
        </authorList>
    </citation>
    <scope>NUCLEOTIDE SEQUENCE [LARGE SCALE GENOMIC DNA]</scope>
</reference>
<dbReference type="InterPro" id="IPR011993">
    <property type="entry name" value="PH-like_dom_sf"/>
</dbReference>
<dbReference type="GO" id="GO:0033632">
    <property type="term" value="P:regulation of cell-cell adhesion mediated by integrin"/>
    <property type="evidence" value="ECO:0007669"/>
    <property type="project" value="TreeGrafter"/>
</dbReference>
<dbReference type="InterPro" id="IPR037843">
    <property type="entry name" value="Kindlin/fermitin"/>
</dbReference>
<dbReference type="Pfam" id="PF00373">
    <property type="entry name" value="FERM_M"/>
    <property type="match status" value="1"/>
</dbReference>
<accession>L5LDH2</accession>
<dbReference type="PANTHER" id="PTHR16160">
    <property type="entry name" value="FERMITIN 2-RELATED"/>
    <property type="match status" value="1"/>
</dbReference>
<dbReference type="GO" id="GO:0007160">
    <property type="term" value="P:cell-matrix adhesion"/>
    <property type="evidence" value="ECO:0007669"/>
    <property type="project" value="TreeGrafter"/>
</dbReference>
<feature type="region of interest" description="Disordered" evidence="1">
    <location>
        <begin position="1"/>
        <end position="24"/>
    </location>
</feature>
<protein>
    <submittedName>
        <fullName evidence="3">Fermitin family like protein 3</fullName>
    </submittedName>
</protein>
<organism evidence="3 4">
    <name type="scientific">Myotis davidii</name>
    <name type="common">David's myotis</name>
    <dbReference type="NCBI Taxonomy" id="225400"/>
    <lineage>
        <taxon>Eukaryota</taxon>
        <taxon>Metazoa</taxon>
        <taxon>Chordata</taxon>
        <taxon>Craniata</taxon>
        <taxon>Vertebrata</taxon>
        <taxon>Euteleostomi</taxon>
        <taxon>Mammalia</taxon>
        <taxon>Eutheria</taxon>
        <taxon>Laurasiatheria</taxon>
        <taxon>Chiroptera</taxon>
        <taxon>Yangochiroptera</taxon>
        <taxon>Vespertilionidae</taxon>
        <taxon>Myotis</taxon>
    </lineage>
</organism>
<dbReference type="GO" id="GO:0030055">
    <property type="term" value="C:cell-substrate junction"/>
    <property type="evidence" value="ECO:0007669"/>
    <property type="project" value="TreeGrafter"/>
</dbReference>
<dbReference type="GO" id="GO:0007159">
    <property type="term" value="P:leukocyte cell-cell adhesion"/>
    <property type="evidence" value="ECO:0007669"/>
    <property type="project" value="TreeGrafter"/>
</dbReference>
<dbReference type="GO" id="GO:0033622">
    <property type="term" value="P:integrin activation"/>
    <property type="evidence" value="ECO:0007669"/>
    <property type="project" value="TreeGrafter"/>
</dbReference>